<dbReference type="SUPFAM" id="SSF48452">
    <property type="entry name" value="TPR-like"/>
    <property type="match status" value="2"/>
</dbReference>
<proteinExistence type="predicted"/>
<dbReference type="Pfam" id="PF13424">
    <property type="entry name" value="TPR_12"/>
    <property type="match status" value="2"/>
</dbReference>
<dbReference type="OrthoDB" id="5986190at2759"/>
<dbReference type="Gene3D" id="1.25.40.10">
    <property type="entry name" value="Tetratricopeptide repeat domain"/>
    <property type="match status" value="3"/>
</dbReference>
<dbReference type="AlphaFoldDB" id="D8T823"/>
<dbReference type="InterPro" id="IPR019734">
    <property type="entry name" value="TPR_rpt"/>
</dbReference>
<keyword evidence="1" id="KW-0802">TPR repeat</keyword>
<dbReference type="STRING" id="88036.D8T823"/>
<organism evidence="3">
    <name type="scientific">Selaginella moellendorffii</name>
    <name type="common">Spikemoss</name>
    <dbReference type="NCBI Taxonomy" id="88036"/>
    <lineage>
        <taxon>Eukaryota</taxon>
        <taxon>Viridiplantae</taxon>
        <taxon>Streptophyta</taxon>
        <taxon>Embryophyta</taxon>
        <taxon>Tracheophyta</taxon>
        <taxon>Lycopodiopsida</taxon>
        <taxon>Selaginellales</taxon>
        <taxon>Selaginellaceae</taxon>
        <taxon>Selaginella</taxon>
    </lineage>
</organism>
<gene>
    <name evidence="2" type="ORF">SELMODRAFT_161893</name>
</gene>
<dbReference type="PROSITE" id="PS50005">
    <property type="entry name" value="TPR"/>
    <property type="match status" value="2"/>
</dbReference>
<protein>
    <submittedName>
        <fullName evidence="2">Uncharacterized protein</fullName>
    </submittedName>
</protein>
<dbReference type="KEGG" id="smo:SELMODRAFT_161893"/>
<sequence length="529" mass="57496">MESQIPSPTPKPPGSPGRALYLLKLAKSSHISGDKPSKTLDYASRAAKMLEANSSDGKPSLELVMSLHIVAAAQCRMGKHWEAVEALEKTLQSLPMEWIAEAGAEYSLAAFAGYMQLGDTYTKLGKQVQALESYRNALTVQKKAVGEMDPQVGETCRYLAEAYLQAMQFEDAEELCQQMLKIHAEKSPAGSMEEAVDRRLMALIQSGKGEHEAALEHLVYASTAMSSRGQSAAVASIDASIGDCYVALGRFDEAVFSYQKALAAFKQLNGASHASVASMYVSLGELYLKAGKMRDAKVYCENAIMIYGKQGHPADELAAGLTDVAAIYEALSEREQAMCLLRKALESIKNIPGEPRSAAGIEAQMGVLYYIMGNFSESHSAFSSAVDKLRSAGETNTLMLGVLLNQMGLALFELEQIHEAVAVLEEAQHVLAEACGVYHPDTIAVCSNLAGGYDALGRVEDAIDLLQVVLRSQEERLGTVHPDVVDERLRLEQMLRETGKPLVRKTSTLEELLMRPAAQSKRYYRSLAV</sequence>
<feature type="repeat" description="TPR" evidence="1">
    <location>
        <begin position="235"/>
        <end position="268"/>
    </location>
</feature>
<accession>D8T823</accession>
<evidence type="ECO:0000313" key="3">
    <source>
        <dbReference type="Proteomes" id="UP000001514"/>
    </source>
</evidence>
<feature type="repeat" description="TPR" evidence="1">
    <location>
        <begin position="111"/>
        <end position="144"/>
    </location>
</feature>
<dbReference type="eggNOG" id="KOG1840">
    <property type="taxonomic scope" value="Eukaryota"/>
</dbReference>
<dbReference type="OMA" id="TIFHEAP"/>
<name>D8T823_SELML</name>
<evidence type="ECO:0000313" key="2">
    <source>
        <dbReference type="EMBL" id="EFJ07176.1"/>
    </source>
</evidence>
<dbReference type="Pfam" id="PF13181">
    <property type="entry name" value="TPR_8"/>
    <property type="match status" value="1"/>
</dbReference>
<dbReference type="InterPro" id="IPR011990">
    <property type="entry name" value="TPR-like_helical_dom_sf"/>
</dbReference>
<dbReference type="Gramene" id="EFJ07176">
    <property type="protein sequence ID" value="EFJ07176"/>
    <property type="gene ID" value="SELMODRAFT_161893"/>
</dbReference>
<dbReference type="PANTHER" id="PTHR46284">
    <property type="entry name" value="PROTEIN KINESIN LIGHT CHAIN-RELATED 3"/>
    <property type="match status" value="1"/>
</dbReference>
<dbReference type="Proteomes" id="UP000001514">
    <property type="component" value="Unassembled WGS sequence"/>
</dbReference>
<keyword evidence="3" id="KW-1185">Reference proteome</keyword>
<dbReference type="InParanoid" id="D8T823"/>
<dbReference type="HOGENOM" id="CLU_021284_0_0_1"/>
<dbReference type="SMART" id="SM00028">
    <property type="entry name" value="TPR"/>
    <property type="match status" value="9"/>
</dbReference>
<dbReference type="EMBL" id="GL377688">
    <property type="protein sequence ID" value="EFJ07176.1"/>
    <property type="molecule type" value="Genomic_DNA"/>
</dbReference>
<dbReference type="PANTHER" id="PTHR46284:SF5">
    <property type="entry name" value="PROTEIN KINESIN LIGHT CHAIN-RELATED 3"/>
    <property type="match status" value="1"/>
</dbReference>
<reference evidence="2 3" key="1">
    <citation type="journal article" date="2011" name="Science">
        <title>The Selaginella genome identifies genetic changes associated with the evolution of vascular plants.</title>
        <authorList>
            <person name="Banks J.A."/>
            <person name="Nishiyama T."/>
            <person name="Hasebe M."/>
            <person name="Bowman J.L."/>
            <person name="Gribskov M."/>
            <person name="dePamphilis C."/>
            <person name="Albert V.A."/>
            <person name="Aono N."/>
            <person name="Aoyama T."/>
            <person name="Ambrose B.A."/>
            <person name="Ashton N.W."/>
            <person name="Axtell M.J."/>
            <person name="Barker E."/>
            <person name="Barker M.S."/>
            <person name="Bennetzen J.L."/>
            <person name="Bonawitz N.D."/>
            <person name="Chapple C."/>
            <person name="Cheng C."/>
            <person name="Correa L.G."/>
            <person name="Dacre M."/>
            <person name="DeBarry J."/>
            <person name="Dreyer I."/>
            <person name="Elias M."/>
            <person name="Engstrom E.M."/>
            <person name="Estelle M."/>
            <person name="Feng L."/>
            <person name="Finet C."/>
            <person name="Floyd S.K."/>
            <person name="Frommer W.B."/>
            <person name="Fujita T."/>
            <person name="Gramzow L."/>
            <person name="Gutensohn M."/>
            <person name="Harholt J."/>
            <person name="Hattori M."/>
            <person name="Heyl A."/>
            <person name="Hirai T."/>
            <person name="Hiwatashi Y."/>
            <person name="Ishikawa M."/>
            <person name="Iwata M."/>
            <person name="Karol K.G."/>
            <person name="Koehler B."/>
            <person name="Kolukisaoglu U."/>
            <person name="Kubo M."/>
            <person name="Kurata T."/>
            <person name="Lalonde S."/>
            <person name="Li K."/>
            <person name="Li Y."/>
            <person name="Litt A."/>
            <person name="Lyons E."/>
            <person name="Manning G."/>
            <person name="Maruyama T."/>
            <person name="Michael T.P."/>
            <person name="Mikami K."/>
            <person name="Miyazaki S."/>
            <person name="Morinaga S."/>
            <person name="Murata T."/>
            <person name="Mueller-Roeber B."/>
            <person name="Nelson D.R."/>
            <person name="Obara M."/>
            <person name="Oguri Y."/>
            <person name="Olmstead R.G."/>
            <person name="Onodera N."/>
            <person name="Petersen B.L."/>
            <person name="Pils B."/>
            <person name="Prigge M."/>
            <person name="Rensing S.A."/>
            <person name="Riano-Pachon D.M."/>
            <person name="Roberts A.W."/>
            <person name="Sato Y."/>
            <person name="Scheller H.V."/>
            <person name="Schulz B."/>
            <person name="Schulz C."/>
            <person name="Shakirov E.V."/>
            <person name="Shibagaki N."/>
            <person name="Shinohara N."/>
            <person name="Shippen D.E."/>
            <person name="Soerensen I."/>
            <person name="Sotooka R."/>
            <person name="Sugimoto N."/>
            <person name="Sugita M."/>
            <person name="Sumikawa N."/>
            <person name="Tanurdzic M."/>
            <person name="Theissen G."/>
            <person name="Ulvskov P."/>
            <person name="Wakazuki S."/>
            <person name="Weng J.K."/>
            <person name="Willats W.W."/>
            <person name="Wipf D."/>
            <person name="Wolf P.G."/>
            <person name="Yang L."/>
            <person name="Zimmer A.D."/>
            <person name="Zhu Q."/>
            <person name="Mitros T."/>
            <person name="Hellsten U."/>
            <person name="Loque D."/>
            <person name="Otillar R."/>
            <person name="Salamov A."/>
            <person name="Schmutz J."/>
            <person name="Shapiro H."/>
            <person name="Lindquist E."/>
            <person name="Lucas S."/>
            <person name="Rokhsar D."/>
            <person name="Grigoriev I.V."/>
        </authorList>
    </citation>
    <scope>NUCLEOTIDE SEQUENCE [LARGE SCALE GENOMIC DNA]</scope>
</reference>
<evidence type="ECO:0000256" key="1">
    <source>
        <dbReference type="PROSITE-ProRule" id="PRU00339"/>
    </source>
</evidence>